<evidence type="ECO:0000313" key="3">
    <source>
        <dbReference type="Proteomes" id="UP000663864"/>
    </source>
</evidence>
<evidence type="ECO:0000256" key="1">
    <source>
        <dbReference type="SAM" id="MobiDB-lite"/>
    </source>
</evidence>
<feature type="compositionally biased region" description="Low complexity" evidence="1">
    <location>
        <begin position="562"/>
        <end position="574"/>
    </location>
</feature>
<dbReference type="PANTHER" id="PTHR46885:SF1">
    <property type="entry name" value="PROTEIN ANKUB1"/>
    <property type="match status" value="1"/>
</dbReference>
<feature type="compositionally biased region" description="Basic and acidic residues" evidence="1">
    <location>
        <begin position="552"/>
        <end position="561"/>
    </location>
</feature>
<dbReference type="InterPro" id="IPR036770">
    <property type="entry name" value="Ankyrin_rpt-contain_sf"/>
</dbReference>
<dbReference type="PANTHER" id="PTHR46885">
    <property type="entry name" value="PROTEIN ANKUB1"/>
    <property type="match status" value="1"/>
</dbReference>
<dbReference type="InterPro" id="IPR029071">
    <property type="entry name" value="Ubiquitin-like_domsf"/>
</dbReference>
<accession>A0A814CD23</accession>
<feature type="region of interest" description="Disordered" evidence="1">
    <location>
        <begin position="552"/>
        <end position="575"/>
    </location>
</feature>
<protein>
    <submittedName>
        <fullName evidence="2">Uncharacterized protein</fullName>
    </submittedName>
</protein>
<reference evidence="2" key="1">
    <citation type="submission" date="2021-02" db="EMBL/GenBank/DDBJ databases">
        <authorList>
            <person name="Nowell W R."/>
        </authorList>
    </citation>
    <scope>NUCLEOTIDE SEQUENCE</scope>
</reference>
<dbReference type="AlphaFoldDB" id="A0A814CD23"/>
<dbReference type="SUPFAM" id="SSF48403">
    <property type="entry name" value="Ankyrin repeat"/>
    <property type="match status" value="1"/>
</dbReference>
<gene>
    <name evidence="2" type="ORF">ZHD862_LOCUS9500</name>
</gene>
<dbReference type="EMBL" id="CAJNOT010000325">
    <property type="protein sequence ID" value="CAF0941639.1"/>
    <property type="molecule type" value="Genomic_DNA"/>
</dbReference>
<dbReference type="InterPro" id="IPR042788">
    <property type="entry name" value="ANKUB1"/>
</dbReference>
<comment type="caution">
    <text evidence="2">The sequence shown here is derived from an EMBL/GenBank/DDBJ whole genome shotgun (WGS) entry which is preliminary data.</text>
</comment>
<organism evidence="2 3">
    <name type="scientific">Rotaria sordida</name>
    <dbReference type="NCBI Taxonomy" id="392033"/>
    <lineage>
        <taxon>Eukaryota</taxon>
        <taxon>Metazoa</taxon>
        <taxon>Spiralia</taxon>
        <taxon>Gnathifera</taxon>
        <taxon>Rotifera</taxon>
        <taxon>Eurotatoria</taxon>
        <taxon>Bdelloidea</taxon>
        <taxon>Philodinida</taxon>
        <taxon>Philodinidae</taxon>
        <taxon>Rotaria</taxon>
    </lineage>
</organism>
<name>A0A814CD23_9BILA</name>
<dbReference type="Proteomes" id="UP000663864">
    <property type="component" value="Unassembled WGS sequence"/>
</dbReference>
<dbReference type="SUPFAM" id="SSF54236">
    <property type="entry name" value="Ubiquitin-like"/>
    <property type="match status" value="1"/>
</dbReference>
<sequence length="799" mass="92422">MRYFIYYPPHQSIRLIDVNENVLVDDVLTLVKREFGLNTEDSGPSETSIVLNYNGSDLKPKWSLVDLSIPSGSIIRCLYREEKAADLYILCSFNRQILKLYDSSITIETTIGTIRKKISDKLGLPLSIFCLETYDTKQRLYDDMTLLNYHIKIHDHIYLKVWRGYEKFINSCIKGFTESYAPDDLTRHYQTQVALYIAAFYGHMELANFAMQHGARSDHPVGEHPSRQWTSELTSKNLPEMLKCPIHIAVERGHVKIVDLFVRHSIICTQIRDPITNYLPYQLALSSSLLSKNKEEEQRYRVIYFYLHDKQFNLRIPLNATSEYVSDLLTSTISTNALHRSSSNYVYVSLPFYCKIINWYERAREKVWKKYGGHLYNTSQGKRIYPKQGLLGYKVLIDGFNNTFEVPLEQLRNVRSGGSTIRSDQNDYYHILNDKEQEKINKMKIFIKNFALDERKRAKQIAAENLQQSRRPRLLLLPQTKLNQNKSSKKISKSIPSSSFEFSNKQKQLNRMDTNLKLSKIILKNENLSNTTNFTPSALVKRLEENHLFDEKTKHLSKSSDESLSSSAESLRSSNLDDEETYALPVIVSPTLNAHRYHSSITNKLETVINVNKKDIHQTTMLSANAYAIPSSRIGLETEQRKTVKQKELFTQTEQPIQKQPQYQSKKSTKLLSTSYSSERKVIDIDTYIPLPDHSTTRCSNQLKSRRDCQIHQTTVQSYERYASATTRSTAIHCLQEAGNFKGKSWLKQVEMSKEMMKHMVKRRIHRTNNETNNKPILLPLRTNVVITSASTHTSVTVN</sequence>
<evidence type="ECO:0000313" key="2">
    <source>
        <dbReference type="EMBL" id="CAF0941639.1"/>
    </source>
</evidence>
<proteinExistence type="predicted"/>
<dbReference type="Gene3D" id="1.25.40.20">
    <property type="entry name" value="Ankyrin repeat-containing domain"/>
    <property type="match status" value="1"/>
</dbReference>